<dbReference type="Proteomes" id="UP000234382">
    <property type="component" value="Unassembled WGS sequence"/>
</dbReference>
<dbReference type="AlphaFoldDB" id="A0A2H1JJC9"/>
<name>A0A2H1JJC9_9MICO</name>
<keyword evidence="2" id="KW-1185">Reference proteome</keyword>
<evidence type="ECO:0000313" key="1">
    <source>
        <dbReference type="EMBL" id="SMX87625.1"/>
    </source>
</evidence>
<accession>A0A2H1JJC9</accession>
<dbReference type="EMBL" id="FXYX01000014">
    <property type="protein sequence ID" value="SMX87625.1"/>
    <property type="molecule type" value="Genomic_DNA"/>
</dbReference>
<proteinExistence type="predicted"/>
<gene>
    <name evidence="1" type="ORF">BI49514_02060</name>
</gene>
<protein>
    <submittedName>
        <fullName evidence="1">Uncharacterized protein</fullName>
    </submittedName>
</protein>
<organism evidence="1 2">
    <name type="scientific">Brevibacterium iodinum ATCC 49514</name>
    <dbReference type="NCBI Taxonomy" id="1255616"/>
    <lineage>
        <taxon>Bacteria</taxon>
        <taxon>Bacillati</taxon>
        <taxon>Actinomycetota</taxon>
        <taxon>Actinomycetes</taxon>
        <taxon>Micrococcales</taxon>
        <taxon>Brevibacteriaceae</taxon>
        <taxon>Brevibacterium</taxon>
    </lineage>
</organism>
<sequence>MRSRDDVVWMSNEGADVLPDTPTQLEALGIEPAGRFVLSVAGRALALTGPHGQSFTGLPTSCRAVMWSQSSGVRDAPTRSLKPQRGCRAVYGSIPALRLDRDLVDALQPGRPDS</sequence>
<evidence type="ECO:0000313" key="2">
    <source>
        <dbReference type="Proteomes" id="UP000234382"/>
    </source>
</evidence>
<reference evidence="2" key="1">
    <citation type="submission" date="2017-03" db="EMBL/GenBank/DDBJ databases">
        <authorList>
            <person name="Monnet C."/>
        </authorList>
    </citation>
    <scope>NUCLEOTIDE SEQUENCE [LARGE SCALE GENOMIC DNA]</scope>
    <source>
        <strain evidence="2">ATCC 49514</strain>
    </source>
</reference>